<dbReference type="PANTHER" id="PTHR12709">
    <property type="entry name" value="DNA-DIRECTED RNA POLYMERASE II, III"/>
    <property type="match status" value="1"/>
</dbReference>
<evidence type="ECO:0000256" key="2">
    <source>
        <dbReference type="ARBA" id="ARBA00022478"/>
    </source>
</evidence>
<dbReference type="EMBL" id="CP006019">
    <property type="protein sequence ID" value="AIF68601.1"/>
    <property type="molecule type" value="Genomic_DNA"/>
</dbReference>
<evidence type="ECO:0000256" key="3">
    <source>
        <dbReference type="ARBA" id="ARBA00023163"/>
    </source>
</evidence>
<dbReference type="SMART" id="SM00316">
    <property type="entry name" value="S1"/>
    <property type="match status" value="1"/>
</dbReference>
<comment type="function">
    <text evidence="4">DNA-dependent RNA polymerase (RNAP) catalyzes the transcription of DNA into RNA using the four ribonucleoside triphosphates as substrates.</text>
</comment>
<dbReference type="CDD" id="cd04460">
    <property type="entry name" value="S1_RpoE"/>
    <property type="match status" value="1"/>
</dbReference>
<comment type="subunit">
    <text evidence="4">Part of the RNA polymerase complex. Forms a stalk with Rpo4 that extends from the main structure.</text>
</comment>
<comment type="similarity">
    <text evidence="1 4">Belongs to the eukaryotic RPB7/RPC8 RNA polymerase subunit family.</text>
</comment>
<dbReference type="GO" id="GO:0005737">
    <property type="term" value="C:cytoplasm"/>
    <property type="evidence" value="ECO:0007669"/>
    <property type="project" value="UniProtKB-SubCell"/>
</dbReference>
<accession>A0A075LR98</accession>
<dbReference type="Pfam" id="PF03876">
    <property type="entry name" value="SHS2_Rpb7-N"/>
    <property type="match status" value="1"/>
</dbReference>
<comment type="subcellular location">
    <subcellularLocation>
        <location evidence="4">Cytoplasm</location>
    </subcellularLocation>
</comment>
<dbReference type="InterPro" id="IPR003029">
    <property type="entry name" value="S1_domain"/>
</dbReference>
<dbReference type="Gene3D" id="3.30.1490.120">
    <property type="entry name" value="RNA polymerase Rpb7-like, N-terminal domain"/>
    <property type="match status" value="1"/>
</dbReference>
<dbReference type="STRING" id="1343739.PAP_00790"/>
<dbReference type="GO" id="GO:0003677">
    <property type="term" value="F:DNA binding"/>
    <property type="evidence" value="ECO:0007669"/>
    <property type="project" value="InterPro"/>
</dbReference>
<dbReference type="InterPro" id="IPR012340">
    <property type="entry name" value="NA-bd_OB-fold"/>
</dbReference>
<dbReference type="PROSITE" id="PS50126">
    <property type="entry name" value="S1"/>
    <property type="match status" value="1"/>
</dbReference>
<dbReference type="EC" id="2.7.7.6" evidence="4"/>
<evidence type="ECO:0000313" key="7">
    <source>
        <dbReference type="Proteomes" id="UP000027981"/>
    </source>
</evidence>
<comment type="catalytic activity">
    <reaction evidence="4">
        <text>RNA(n) + a ribonucleoside 5'-triphosphate = RNA(n+1) + diphosphate</text>
        <dbReference type="Rhea" id="RHEA:21248"/>
        <dbReference type="Rhea" id="RHEA-COMP:14527"/>
        <dbReference type="Rhea" id="RHEA-COMP:17342"/>
        <dbReference type="ChEBI" id="CHEBI:33019"/>
        <dbReference type="ChEBI" id="CHEBI:61557"/>
        <dbReference type="ChEBI" id="CHEBI:140395"/>
        <dbReference type="EC" id="2.7.7.6"/>
    </reaction>
</comment>
<dbReference type="HOGENOM" id="CLU_117966_0_0_2"/>
<sequence length="189" mass="21341">MYKLLTVKDVVRIPPTKFTMDPKEAAREELKLIYEGIYDKDEGVVLAVLDIKEISEGIIVPGDGATYHEAIFDVLVWKPELHEVVEGEVVDITQYGAFIRIGPLDGLVHISQLMDDYVVYDEKNKQFVGKESKNILKLGDKARARIIAISAKSKVVRENKIGLTMRQPGLGKFEWIAKQKRKQSEGEAQ</sequence>
<gene>
    <name evidence="4" type="primary">rpo7</name>
    <name evidence="4" type="synonym">rpoE</name>
    <name evidence="6" type="ORF">PAP_00790</name>
</gene>
<dbReference type="NCBIfam" id="NF006333">
    <property type="entry name" value="PRK08563.1"/>
    <property type="match status" value="1"/>
</dbReference>
<dbReference type="KEGG" id="ppac:PAP_00790"/>
<dbReference type="PANTHER" id="PTHR12709:SF4">
    <property type="entry name" value="DNA-DIRECTED RNA POLYMERASE II SUBUNIT RPB7"/>
    <property type="match status" value="1"/>
</dbReference>
<evidence type="ECO:0000259" key="5">
    <source>
        <dbReference type="PROSITE" id="PS50126"/>
    </source>
</evidence>
<reference evidence="6 7" key="2">
    <citation type="journal article" date="2015" name="Genome Announc.">
        <title>Complete Genome Sequence of Hyperthermophilic Piezophilic Archaeon Palaeococcus pacificus DY20341T, Isolated from Deep-Sea Hydrothermal Sediments.</title>
        <authorList>
            <person name="Zeng X."/>
            <person name="Jebbar M."/>
            <person name="Shao Z."/>
        </authorList>
    </citation>
    <scope>NUCLEOTIDE SEQUENCE [LARGE SCALE GENOMIC DNA]</scope>
    <source>
        <strain evidence="6 7">DY20341</strain>
    </source>
</reference>
<dbReference type="InterPro" id="IPR045113">
    <property type="entry name" value="Rpb7-like"/>
</dbReference>
<dbReference type="RefSeq" id="WP_048164114.1">
    <property type="nucleotide sequence ID" value="NZ_CP006019.1"/>
</dbReference>
<dbReference type="GO" id="GO:0003899">
    <property type="term" value="F:DNA-directed RNA polymerase activity"/>
    <property type="evidence" value="ECO:0007669"/>
    <property type="project" value="UniProtKB-UniRule"/>
</dbReference>
<dbReference type="Proteomes" id="UP000027981">
    <property type="component" value="Chromosome"/>
</dbReference>
<dbReference type="GO" id="GO:0006352">
    <property type="term" value="P:DNA-templated transcription initiation"/>
    <property type="evidence" value="ECO:0007669"/>
    <property type="project" value="InterPro"/>
</dbReference>
<name>A0A075LR98_9EURY</name>
<dbReference type="InterPro" id="IPR005576">
    <property type="entry name" value="Rpb7-like_N"/>
</dbReference>
<proteinExistence type="inferred from homology"/>
<dbReference type="GO" id="GO:0000428">
    <property type="term" value="C:DNA-directed RNA polymerase complex"/>
    <property type="evidence" value="ECO:0007669"/>
    <property type="project" value="UniProtKB-KW"/>
</dbReference>
<evidence type="ECO:0000313" key="6">
    <source>
        <dbReference type="EMBL" id="AIF68601.1"/>
    </source>
</evidence>
<evidence type="ECO:0000256" key="1">
    <source>
        <dbReference type="ARBA" id="ARBA00009307"/>
    </source>
</evidence>
<evidence type="ECO:0000256" key="4">
    <source>
        <dbReference type="HAMAP-Rule" id="MF_00865"/>
    </source>
</evidence>
<feature type="domain" description="S1 motif" evidence="5">
    <location>
        <begin position="82"/>
        <end position="166"/>
    </location>
</feature>
<dbReference type="Gene3D" id="2.40.50.140">
    <property type="entry name" value="Nucleic acid-binding proteins"/>
    <property type="match status" value="1"/>
</dbReference>
<dbReference type="AlphaFoldDB" id="A0A075LR98"/>
<keyword evidence="4 6" id="KW-0548">Nucleotidyltransferase</keyword>
<dbReference type="InterPro" id="IPR046399">
    <property type="entry name" value="RNApol_Rpo7"/>
</dbReference>
<dbReference type="SUPFAM" id="SSF50249">
    <property type="entry name" value="Nucleic acid-binding proteins"/>
    <property type="match status" value="1"/>
</dbReference>
<dbReference type="HAMAP" id="MF_00865">
    <property type="entry name" value="RNApol_arch_Rpo7"/>
    <property type="match status" value="1"/>
</dbReference>
<dbReference type="OrthoDB" id="7927at2157"/>
<dbReference type="InterPro" id="IPR036898">
    <property type="entry name" value="RNA_pol_Rpb7-like_N_sf"/>
</dbReference>
<keyword evidence="4 6" id="KW-0808">Transferase</keyword>
<protein>
    <recommendedName>
        <fullName evidence="4">DNA-directed RNA polymerase subunit Rpo7</fullName>
        <ecNumber evidence="4">2.7.7.6</ecNumber>
    </recommendedName>
    <alternativeName>
        <fullName evidence="4">DNA-directed RNA polymerase subunit E</fullName>
    </alternativeName>
</protein>
<dbReference type="CDD" id="cd04331">
    <property type="entry name" value="RNAP_E_N"/>
    <property type="match status" value="1"/>
</dbReference>
<keyword evidence="2 4" id="KW-0240">DNA-directed RNA polymerase</keyword>
<keyword evidence="3 4" id="KW-0804">Transcription</keyword>
<keyword evidence="4" id="KW-0963">Cytoplasm</keyword>
<dbReference type="SUPFAM" id="SSF88798">
    <property type="entry name" value="N-terminal, heterodimerisation domain of RBP7 (RpoE)"/>
    <property type="match status" value="1"/>
</dbReference>
<dbReference type="Pfam" id="PF00575">
    <property type="entry name" value="S1"/>
    <property type="match status" value="1"/>
</dbReference>
<comment type="domain">
    <text evidence="4">Forms 2 domains with an elongated structure; Rpo4 packs into the hinge region between the 2 domains.</text>
</comment>
<reference evidence="7" key="1">
    <citation type="submission" date="2013-06" db="EMBL/GenBank/DDBJ databases">
        <title>Complete Genome Sequence of Hyperthermophilic Palaeococcus pacificus DY20341T, Isolated from a Deep-Sea Hydrothermal Sediments.</title>
        <authorList>
            <person name="Zeng X."/>
            <person name="Shao Z."/>
        </authorList>
    </citation>
    <scope>NUCLEOTIDE SEQUENCE [LARGE SCALE GENOMIC DNA]</scope>
    <source>
        <strain evidence="7">DY20341</strain>
    </source>
</reference>
<organism evidence="6 7">
    <name type="scientific">Palaeococcus pacificus DY20341</name>
    <dbReference type="NCBI Taxonomy" id="1343739"/>
    <lineage>
        <taxon>Archaea</taxon>
        <taxon>Methanobacteriati</taxon>
        <taxon>Methanobacteriota</taxon>
        <taxon>Thermococci</taxon>
        <taxon>Thermococcales</taxon>
        <taxon>Thermococcaceae</taxon>
        <taxon>Palaeococcus</taxon>
    </lineage>
</organism>
<dbReference type="NCBIfam" id="TIGR00448">
    <property type="entry name" value="rpoE"/>
    <property type="match status" value="1"/>
</dbReference>
<dbReference type="InterPro" id="IPR004519">
    <property type="entry name" value="RNAP_E/RPC8"/>
</dbReference>
<dbReference type="GeneID" id="24841293"/>
<keyword evidence="7" id="KW-1185">Reference proteome</keyword>
<dbReference type="eggNOG" id="arCOG00675">
    <property type="taxonomic scope" value="Archaea"/>
</dbReference>